<evidence type="ECO:0000313" key="12">
    <source>
        <dbReference type="EMBL" id="KAK5113377.1"/>
    </source>
</evidence>
<dbReference type="AlphaFoldDB" id="A0AAN7TPD0"/>
<evidence type="ECO:0000259" key="11">
    <source>
        <dbReference type="Pfam" id="PF08022"/>
    </source>
</evidence>
<evidence type="ECO:0000256" key="7">
    <source>
        <dbReference type="ARBA" id="ARBA00023136"/>
    </source>
</evidence>
<dbReference type="CDD" id="cd06186">
    <property type="entry name" value="NOX_Duox_like_FAD_NADP"/>
    <property type="match status" value="1"/>
</dbReference>
<dbReference type="Pfam" id="PF01794">
    <property type="entry name" value="Ferric_reduct"/>
    <property type="match status" value="1"/>
</dbReference>
<feature type="transmembrane region" description="Helical" evidence="8">
    <location>
        <begin position="243"/>
        <end position="266"/>
    </location>
</feature>
<comment type="subcellular location">
    <subcellularLocation>
        <location evidence="1">Membrane</location>
        <topology evidence="1">Multi-pass membrane protein</topology>
    </subcellularLocation>
</comment>
<dbReference type="Gene3D" id="3.40.50.80">
    <property type="entry name" value="Nucleotide-binding domain of ferredoxin-NADP reductase (FNR) module"/>
    <property type="match status" value="1"/>
</dbReference>
<feature type="domain" description="FAD-binding 8" evidence="11">
    <location>
        <begin position="357"/>
        <end position="446"/>
    </location>
</feature>
<feature type="transmembrane region" description="Helical" evidence="8">
    <location>
        <begin position="96"/>
        <end position="119"/>
    </location>
</feature>
<keyword evidence="2 8" id="KW-0812">Transmembrane</keyword>
<evidence type="ECO:0000256" key="8">
    <source>
        <dbReference type="SAM" id="Phobius"/>
    </source>
</evidence>
<dbReference type="PANTHER" id="PTHR11972">
    <property type="entry name" value="NADPH OXIDASE"/>
    <property type="match status" value="1"/>
</dbReference>
<organism evidence="12 13">
    <name type="scientific">Meristemomyces frigidus</name>
    <dbReference type="NCBI Taxonomy" id="1508187"/>
    <lineage>
        <taxon>Eukaryota</taxon>
        <taxon>Fungi</taxon>
        <taxon>Dikarya</taxon>
        <taxon>Ascomycota</taxon>
        <taxon>Pezizomycotina</taxon>
        <taxon>Dothideomycetes</taxon>
        <taxon>Dothideomycetidae</taxon>
        <taxon>Mycosphaerellales</taxon>
        <taxon>Teratosphaeriaceae</taxon>
        <taxon>Meristemomyces</taxon>
    </lineage>
</organism>
<evidence type="ECO:0000256" key="3">
    <source>
        <dbReference type="ARBA" id="ARBA00022982"/>
    </source>
</evidence>
<feature type="transmembrane region" description="Helical" evidence="8">
    <location>
        <begin position="186"/>
        <end position="209"/>
    </location>
</feature>
<dbReference type="InterPro" id="IPR050369">
    <property type="entry name" value="RBOH/FRE"/>
</dbReference>
<keyword evidence="6" id="KW-0813">Transport</keyword>
<dbReference type="PANTHER" id="PTHR11972:SF69">
    <property type="entry name" value="FERRIC REDUCTION OXIDASE 6-RELATED"/>
    <property type="match status" value="1"/>
</dbReference>
<evidence type="ECO:0008006" key="14">
    <source>
        <dbReference type="Google" id="ProtNLM"/>
    </source>
</evidence>
<feature type="chain" id="PRO_5042998746" description="Ferric oxidoreductase domain-containing protein" evidence="9">
    <location>
        <begin position="26"/>
        <end position="607"/>
    </location>
</feature>
<comment type="caution">
    <text evidence="12">The sequence shown here is derived from an EMBL/GenBank/DDBJ whole genome shotgun (WGS) entry which is preliminary data.</text>
</comment>
<dbReference type="InterPro" id="IPR013112">
    <property type="entry name" value="FAD-bd_8"/>
</dbReference>
<keyword evidence="9" id="KW-0732">Signal</keyword>
<keyword evidence="4 8" id="KW-1133">Transmembrane helix</keyword>
<sequence>MSTLKQPSSTPQALLLFLILTICAALTLGLTWLPCHASLCTETLFPAATRYHIATYYGLLASILLALGLRAWSPVCRRVSSIHLGRREIPVFKKRISVGAVLLVFWILAVTLVTTIFWINPEVNFWEAKAAPFGWDSGHVQLVVTGIVGHHIDFILGLLLLPVGRNSLLVRVFGLSYGTLLYAHKLLAYILIFGTLVHGLAYCSFWASYEAQPQGSPRREAFEVNNPTITIAESQARGPWSRAVLGTGLVSLILMVGILVTSLPALRRRAYNMFYYVHVIFGSIVFIAVCCHATTNFYFLLPGLLLWTNDLRWRFFGGDTGVSKEATATLASAGGEWYRIVIPNTQSVSETSLEKLSTAQPLQTYYINIPSISRLENHPFTAAKISSNGSDTVLLFQKTPAAVIKRSSTAQAKEWTWKLSRLIEGEMSWKERHEMKVRLEGPYSPPTVAYEHADRVVCIVGGTGLTGACSLARWWFEHRRSEQSAYFTLVWTARLRSAFELQEWQELTRICAAASNMSLQAHCTSEDGRLDISAFLKETFSAPLSEKGVSLDPSAWVYSSGPSGLLTSAADACEDLAAELRAARKEGGRASEFAVGCLEHYSADWEV</sequence>
<evidence type="ECO:0000313" key="13">
    <source>
        <dbReference type="Proteomes" id="UP001310890"/>
    </source>
</evidence>
<evidence type="ECO:0000256" key="4">
    <source>
        <dbReference type="ARBA" id="ARBA00022989"/>
    </source>
</evidence>
<dbReference type="Pfam" id="PF08022">
    <property type="entry name" value="FAD_binding_8"/>
    <property type="match status" value="1"/>
</dbReference>
<keyword evidence="3" id="KW-0249">Electron transport</keyword>
<evidence type="ECO:0000256" key="6">
    <source>
        <dbReference type="ARBA" id="ARBA00023065"/>
    </source>
</evidence>
<feature type="signal peptide" evidence="9">
    <location>
        <begin position="1"/>
        <end position="25"/>
    </location>
</feature>
<dbReference type="GO" id="GO:0005886">
    <property type="term" value="C:plasma membrane"/>
    <property type="evidence" value="ECO:0007669"/>
    <property type="project" value="TreeGrafter"/>
</dbReference>
<evidence type="ECO:0000259" key="10">
    <source>
        <dbReference type="Pfam" id="PF01794"/>
    </source>
</evidence>
<evidence type="ECO:0000256" key="1">
    <source>
        <dbReference type="ARBA" id="ARBA00004141"/>
    </source>
</evidence>
<proteinExistence type="predicted"/>
<accession>A0AAN7TPD0</accession>
<dbReference type="InterPro" id="IPR039261">
    <property type="entry name" value="FNR_nucleotide-bd"/>
</dbReference>
<feature type="transmembrane region" description="Helical" evidence="8">
    <location>
        <begin position="139"/>
        <end position="161"/>
    </location>
</feature>
<evidence type="ECO:0000256" key="9">
    <source>
        <dbReference type="SAM" id="SignalP"/>
    </source>
</evidence>
<dbReference type="SUPFAM" id="SSF52343">
    <property type="entry name" value="Ferredoxin reductase-like, C-terminal NADP-linked domain"/>
    <property type="match status" value="1"/>
</dbReference>
<dbReference type="EMBL" id="JAVRRL010000024">
    <property type="protein sequence ID" value="KAK5113377.1"/>
    <property type="molecule type" value="Genomic_DNA"/>
</dbReference>
<dbReference type="GO" id="GO:0016491">
    <property type="term" value="F:oxidoreductase activity"/>
    <property type="evidence" value="ECO:0007669"/>
    <property type="project" value="UniProtKB-KW"/>
</dbReference>
<feature type="transmembrane region" description="Helical" evidence="8">
    <location>
        <begin position="53"/>
        <end position="75"/>
    </location>
</feature>
<dbReference type="Proteomes" id="UP001310890">
    <property type="component" value="Unassembled WGS sequence"/>
</dbReference>
<gene>
    <name evidence="12" type="ORF">LTR62_003477</name>
</gene>
<evidence type="ECO:0000256" key="2">
    <source>
        <dbReference type="ARBA" id="ARBA00022692"/>
    </source>
</evidence>
<reference evidence="12" key="1">
    <citation type="submission" date="2023-08" db="EMBL/GenBank/DDBJ databases">
        <title>Black Yeasts Isolated from many extreme environments.</title>
        <authorList>
            <person name="Coleine C."/>
            <person name="Stajich J.E."/>
            <person name="Selbmann L."/>
        </authorList>
    </citation>
    <scope>NUCLEOTIDE SEQUENCE</scope>
    <source>
        <strain evidence="12">CCFEE 5401</strain>
    </source>
</reference>
<feature type="domain" description="Ferric oxidoreductase" evidence="10">
    <location>
        <begin position="156"/>
        <end position="288"/>
    </location>
</feature>
<dbReference type="GO" id="GO:0006811">
    <property type="term" value="P:monoatomic ion transport"/>
    <property type="evidence" value="ECO:0007669"/>
    <property type="project" value="UniProtKB-KW"/>
</dbReference>
<dbReference type="InterPro" id="IPR013130">
    <property type="entry name" value="Fe3_Rdtase_TM_dom"/>
</dbReference>
<keyword evidence="5" id="KW-0560">Oxidoreductase</keyword>
<evidence type="ECO:0000256" key="5">
    <source>
        <dbReference type="ARBA" id="ARBA00023002"/>
    </source>
</evidence>
<protein>
    <recommendedName>
        <fullName evidence="14">Ferric oxidoreductase domain-containing protein</fullName>
    </recommendedName>
</protein>
<keyword evidence="6" id="KW-0406">Ion transport</keyword>
<dbReference type="SFLD" id="SFLDG01168">
    <property type="entry name" value="Ferric_reductase_subgroup_(FRE"/>
    <property type="match status" value="1"/>
</dbReference>
<dbReference type="SFLD" id="SFLDS00052">
    <property type="entry name" value="Ferric_Reductase_Domain"/>
    <property type="match status" value="1"/>
</dbReference>
<keyword evidence="7 8" id="KW-0472">Membrane</keyword>
<name>A0AAN7TPD0_9PEZI</name>
<feature type="transmembrane region" description="Helical" evidence="8">
    <location>
        <begin position="273"/>
        <end position="301"/>
    </location>
</feature>